<keyword evidence="2" id="KW-1185">Reference proteome</keyword>
<dbReference type="Proteomes" id="UP000824533">
    <property type="component" value="Linkage Group LG02"/>
</dbReference>
<evidence type="ECO:0000313" key="1">
    <source>
        <dbReference type="EMBL" id="KAJ0183515.1"/>
    </source>
</evidence>
<gene>
    <name evidence="1" type="ORF">K1T71_001491</name>
</gene>
<evidence type="ECO:0000313" key="2">
    <source>
        <dbReference type="Proteomes" id="UP000824533"/>
    </source>
</evidence>
<name>A0ACC1DI36_9NEOP</name>
<proteinExistence type="predicted"/>
<protein>
    <submittedName>
        <fullName evidence="1">Uncharacterized protein</fullName>
    </submittedName>
</protein>
<reference evidence="1 2" key="1">
    <citation type="journal article" date="2021" name="Front. Genet.">
        <title>Chromosome-Level Genome Assembly Reveals Significant Gene Expansion in the Toll and IMD Signaling Pathways of Dendrolimus kikuchii.</title>
        <authorList>
            <person name="Zhou J."/>
            <person name="Wu P."/>
            <person name="Xiong Z."/>
            <person name="Liu N."/>
            <person name="Zhao N."/>
            <person name="Ji M."/>
            <person name="Qiu Y."/>
            <person name="Yang B."/>
        </authorList>
    </citation>
    <scope>NUCLEOTIDE SEQUENCE [LARGE SCALE GENOMIC DNA]</scope>
    <source>
        <strain evidence="1">Ann1</strain>
    </source>
</reference>
<accession>A0ACC1DI36</accession>
<organism evidence="1 2">
    <name type="scientific">Dendrolimus kikuchii</name>
    <dbReference type="NCBI Taxonomy" id="765133"/>
    <lineage>
        <taxon>Eukaryota</taxon>
        <taxon>Metazoa</taxon>
        <taxon>Ecdysozoa</taxon>
        <taxon>Arthropoda</taxon>
        <taxon>Hexapoda</taxon>
        <taxon>Insecta</taxon>
        <taxon>Pterygota</taxon>
        <taxon>Neoptera</taxon>
        <taxon>Endopterygota</taxon>
        <taxon>Lepidoptera</taxon>
        <taxon>Glossata</taxon>
        <taxon>Ditrysia</taxon>
        <taxon>Bombycoidea</taxon>
        <taxon>Lasiocampidae</taxon>
        <taxon>Dendrolimus</taxon>
    </lineage>
</organism>
<sequence>MYQLSAAVTLFRAYLHELMTKEVLLKVSEGWLQGQKLPLVTGDGYYYAFKGIPYAAPPVGKLRFKAPEPPLPWSGVRNARDHGPICPQYSDLTKESTPNSEDCLFINVYTPTLEPSASLPILVYIHGGAFSGGSGNDDMYGPDFLIPHAVIVVTINYRLGAFGFLCMDTEDVPGNAGLKDQVAALQWIQRNIKNFGGDPKRVTTIGQSAGAASIGLHVMSPMSKGLFQRAIMMSGSPFCDWAISYKPELRPYILVKELGLDSQDPDTVLEFLQSVPVEKLLNKYPPLFGFEELLNSSLFRMFHFSPVVEKFSTPNNFLTQDPYKSLKLNNVNKVDILIGYTNQELLLVLKQILESKMKMENKYPEMIVPEKILHSINPNMVLKVAKKIRNHYFGNDSINVNNVKDFIRYGNDFFFYYDINRFINKFTDFNSSRYYFYKLSCESNRNYYARDGASFELYGPAHMDDLLYLFHANALNMTLSKESKEYELIRLLTTLFTNFAKYGTPTPQLYQDVFWPEYDGKTKKYMNVKNSLIPSERPDEEVVDFWKEVFEYVGMEY</sequence>
<dbReference type="EMBL" id="CM034388">
    <property type="protein sequence ID" value="KAJ0183515.1"/>
    <property type="molecule type" value="Genomic_DNA"/>
</dbReference>
<comment type="caution">
    <text evidence="1">The sequence shown here is derived from an EMBL/GenBank/DDBJ whole genome shotgun (WGS) entry which is preliminary data.</text>
</comment>